<dbReference type="PROSITE" id="PS50294">
    <property type="entry name" value="WD_REPEATS_REGION"/>
    <property type="match status" value="7"/>
</dbReference>
<feature type="domain" description="TEP-1 second beta-propeller" evidence="5">
    <location>
        <begin position="655"/>
        <end position="845"/>
    </location>
</feature>
<keyword evidence="2" id="KW-0677">Repeat</keyword>
<dbReference type="InterPro" id="IPR019775">
    <property type="entry name" value="WD40_repeat_CS"/>
</dbReference>
<organism evidence="6 7">
    <name type="scientific">Trichoderma harzianum CBS 226.95</name>
    <dbReference type="NCBI Taxonomy" id="983964"/>
    <lineage>
        <taxon>Eukaryota</taxon>
        <taxon>Fungi</taxon>
        <taxon>Dikarya</taxon>
        <taxon>Ascomycota</taxon>
        <taxon>Pezizomycotina</taxon>
        <taxon>Sordariomycetes</taxon>
        <taxon>Hypocreomycetidae</taxon>
        <taxon>Hypocreales</taxon>
        <taxon>Hypocreaceae</taxon>
        <taxon>Trichoderma</taxon>
    </lineage>
</organism>
<evidence type="ECO:0000256" key="3">
    <source>
        <dbReference type="PROSITE-ProRule" id="PRU00221"/>
    </source>
</evidence>
<dbReference type="RefSeq" id="XP_024780735.1">
    <property type="nucleotide sequence ID" value="XM_024911568.1"/>
</dbReference>
<dbReference type="PANTHER" id="PTHR44129">
    <property type="entry name" value="WD REPEAT-CONTAINING PROTEIN POP1"/>
    <property type="match status" value="1"/>
</dbReference>
<dbReference type="InterPro" id="IPR001680">
    <property type="entry name" value="WD40_rpt"/>
</dbReference>
<dbReference type="PROSITE" id="PS00678">
    <property type="entry name" value="WD_REPEATS_1"/>
    <property type="match status" value="2"/>
</dbReference>
<feature type="repeat" description="WD" evidence="3">
    <location>
        <begin position="681"/>
        <end position="712"/>
    </location>
</feature>
<dbReference type="InterPro" id="IPR015943">
    <property type="entry name" value="WD40/YVTN_repeat-like_dom_sf"/>
</dbReference>
<dbReference type="PROSITE" id="PS50082">
    <property type="entry name" value="WD_REPEATS_2"/>
    <property type="match status" value="7"/>
</dbReference>
<dbReference type="SUPFAM" id="SSF50978">
    <property type="entry name" value="WD40 repeat-like"/>
    <property type="match status" value="2"/>
</dbReference>
<evidence type="ECO:0000256" key="2">
    <source>
        <dbReference type="ARBA" id="ARBA00022737"/>
    </source>
</evidence>
<dbReference type="STRING" id="983964.A0A2T4AVR1"/>
<dbReference type="InterPro" id="IPR050349">
    <property type="entry name" value="WD_LIS1/nudF_dynein_reg"/>
</dbReference>
<dbReference type="AlphaFoldDB" id="A0A2T4AVR1"/>
<feature type="repeat" description="WD" evidence="3">
    <location>
        <begin position="776"/>
        <end position="808"/>
    </location>
</feature>
<accession>A0A2T4AVR1</accession>
<dbReference type="SMART" id="SM00320">
    <property type="entry name" value="WD40"/>
    <property type="match status" value="10"/>
</dbReference>
<name>A0A2T4AVR1_TRIHA</name>
<dbReference type="Pfam" id="PF24883">
    <property type="entry name" value="NPHP3_N"/>
    <property type="match status" value="1"/>
</dbReference>
<feature type="repeat" description="WD" evidence="3">
    <location>
        <begin position="896"/>
        <end position="937"/>
    </location>
</feature>
<feature type="domain" description="Nephrocystin 3-like N-terminal" evidence="4">
    <location>
        <begin position="28"/>
        <end position="149"/>
    </location>
</feature>
<feature type="repeat" description="WD" evidence="3">
    <location>
        <begin position="522"/>
        <end position="563"/>
    </location>
</feature>
<evidence type="ECO:0000313" key="6">
    <source>
        <dbReference type="EMBL" id="PTB61058.1"/>
    </source>
</evidence>
<dbReference type="EMBL" id="KZ679675">
    <property type="protein sequence ID" value="PTB61058.1"/>
    <property type="molecule type" value="Genomic_DNA"/>
</dbReference>
<sequence length="1042" mass="115641">MEAIVRRLSSEINLEKTDVSKGGSKAISKGLSYYSCGRTSHGTDSSASVLRSLIHSLLQQQPKLISHLDNALSRTERNRFDSPKDFFALSAIFFNMLDDQAFVRSYIVIDGINQCSSSHGGDSGEDLGDLMRLIEATADVPHKIKWLLSADMDAHAEFELIREGHYQCINLGGATWTPGLAGIFRRNLVSIVGQLAKQRRYPEQIKEEVLRLIGIRSRGNALWIFVACSLLRKEESWYAVEALKEMPERLDELYEYARANLRKLPRQDPIFCESVLSTVAIVHRPLLVSELVLLADLPPEVDPLAIIEKCSLLEVHSGIVKFVDPTARHNTWEELHQNLARFSEAHSIITRRALRFLSAHFETATLSVTGINSGQDQNKEESLVNAYGTTHWIMHLLDVKDIAKDIETTSLVVSFIQNHFLLWLDGIISNGLQADTLMFMKKLESVLLVSNPKSTSTVKSPKCCVQAIRSHMSSDSIFSTNPNSVIFYPEESALRQDWVAKNKSWLIMPPKMAQSWGDSSLTLAGQSRIRSIAFSPDGKLLVSGSDSEAIRVWDAETGEAQITLNRSGDSGYYVTFSSNGELVCVSDKGIIYLYQLRTGRGFKTLTVYGRKGTWIASGGKGGDIKIWDARHDNAIQRTLQGHEGDVKSVAFSRDEKRLVSGSDDLTIKVWESESGAQRHVMIGHEKPVTAVAFSSQGRLASGSDDMTLRLWSPEGSVSNDRSTLSELGNEKPINFIAMSPDGKYLASSSRDNIHLWDGTTGIPMMTHELIQEKLISISFSPDGKRLVSSSRDGTVGVWDVATGTKCRTFKAHTHWVRFATISPDGTSIASASNDHNLMVWNCQEVGEEEDAEILPGHSGKVITVAFSPDGRLLASGGLDSKIIIWDRKSLEKKGEMTDHSDGVLNIIFSQDSSRIVSRSKDFTFCVWDSNTGALIQGPMKAFNPNRYIGFDLRIPEYFLTEYGVDLSTLNPSPFPVQEGQKVARYGVGPRGDWITWNGKNIIPIPKMYKPTASWVQGNIVAIGTRLGEMLLFRFSTEVEPPN</sequence>
<dbReference type="Pfam" id="PF25047">
    <property type="entry name" value="Beta-prop_TEP1_2nd"/>
    <property type="match status" value="1"/>
</dbReference>
<proteinExistence type="predicted"/>
<evidence type="ECO:0000313" key="7">
    <source>
        <dbReference type="Proteomes" id="UP000241690"/>
    </source>
</evidence>
<keyword evidence="7" id="KW-1185">Reference proteome</keyword>
<dbReference type="Gene3D" id="2.130.10.10">
    <property type="entry name" value="YVTN repeat-like/Quinoprotein amine dehydrogenase"/>
    <property type="match status" value="4"/>
</dbReference>
<dbReference type="InterPro" id="IPR056884">
    <property type="entry name" value="NPHP3-like_N"/>
</dbReference>
<dbReference type="InterPro" id="IPR036322">
    <property type="entry name" value="WD40_repeat_dom_sf"/>
</dbReference>
<dbReference type="Proteomes" id="UP000241690">
    <property type="component" value="Unassembled WGS sequence"/>
</dbReference>
<dbReference type="PRINTS" id="PR00320">
    <property type="entry name" value="GPROTEINBRPT"/>
</dbReference>
<evidence type="ECO:0000259" key="5">
    <source>
        <dbReference type="Pfam" id="PF25047"/>
    </source>
</evidence>
<feature type="repeat" description="WD" evidence="3">
    <location>
        <begin position="854"/>
        <end position="886"/>
    </location>
</feature>
<dbReference type="CDD" id="cd00200">
    <property type="entry name" value="WD40"/>
    <property type="match status" value="1"/>
</dbReference>
<dbReference type="InterPro" id="IPR056829">
    <property type="entry name" value="Beta-prop_TEP1_2nd"/>
</dbReference>
<evidence type="ECO:0000256" key="1">
    <source>
        <dbReference type="ARBA" id="ARBA00022574"/>
    </source>
</evidence>
<reference evidence="6 7" key="1">
    <citation type="submission" date="2016-07" db="EMBL/GenBank/DDBJ databases">
        <title>Multiple horizontal gene transfer events from other fungi enriched the ability of initially mycotrophic Trichoderma (Ascomycota) to feed on dead plant biomass.</title>
        <authorList>
            <consortium name="DOE Joint Genome Institute"/>
            <person name="Aerts A."/>
            <person name="Atanasova L."/>
            <person name="Chenthamara K."/>
            <person name="Zhang J."/>
            <person name="Grujic M."/>
            <person name="Henrissat B."/>
            <person name="Kuo A."/>
            <person name="Salamov A."/>
            <person name="Lipzen A."/>
            <person name="Labutti K."/>
            <person name="Barry K."/>
            <person name="Miao Y."/>
            <person name="Rahimi M.J."/>
            <person name="Shen Q."/>
            <person name="Grigoriev I.V."/>
            <person name="Kubicek C.P."/>
            <person name="Druzhinina I.S."/>
        </authorList>
    </citation>
    <scope>NUCLEOTIDE SEQUENCE [LARGE SCALE GENOMIC DNA]</scope>
    <source>
        <strain evidence="6 7">CBS 226.95</strain>
    </source>
</reference>
<dbReference type="InterPro" id="IPR020472">
    <property type="entry name" value="WD40_PAC1"/>
</dbReference>
<keyword evidence="1 3" id="KW-0853">WD repeat</keyword>
<evidence type="ECO:0000259" key="4">
    <source>
        <dbReference type="Pfam" id="PF24883"/>
    </source>
</evidence>
<dbReference type="GeneID" id="36620127"/>
<dbReference type="Pfam" id="PF00400">
    <property type="entry name" value="WD40"/>
    <property type="match status" value="3"/>
</dbReference>
<feature type="repeat" description="WD" evidence="3">
    <location>
        <begin position="639"/>
        <end position="680"/>
    </location>
</feature>
<protein>
    <submittedName>
        <fullName evidence="6">Uncharacterized protein</fullName>
    </submittedName>
</protein>
<gene>
    <name evidence="6" type="ORF">M431DRAFT_105125</name>
</gene>
<feature type="repeat" description="WD" evidence="3">
    <location>
        <begin position="809"/>
        <end position="841"/>
    </location>
</feature>